<sequence>MWIGLSIVSFVLFLLTPVRVAITVQREGEDDRLCIEVWTWFRWMGFRREITRVDWEGWRARYTRRTATIAGDRTLDAQKLWLTQEDIRRRWRQTRRFLRQFRDVRRALRAFTRHLTCERFSWESRIGTGDAALTGMLTGLAWMAKGAVLATATRYVRLKAVPHVRVIPAFDETTLSSSLTCMLRIRIGQAILAMAKLVWTLYKGREDRWRSIPSRV</sequence>
<reference evidence="1" key="1">
    <citation type="journal article" date="2014" name="Int. J. Syst. Evol. Microbiol.">
        <title>Complete genome sequence of Corynebacterium casei LMG S-19264T (=DSM 44701T), isolated from a smear-ripened cheese.</title>
        <authorList>
            <consortium name="US DOE Joint Genome Institute (JGI-PGF)"/>
            <person name="Walter F."/>
            <person name="Albersmeier A."/>
            <person name="Kalinowski J."/>
            <person name="Ruckert C."/>
        </authorList>
    </citation>
    <scope>NUCLEOTIDE SEQUENCE</scope>
    <source>
        <strain evidence="1">JCM 14719</strain>
    </source>
</reference>
<dbReference type="InterPro" id="IPR021338">
    <property type="entry name" value="DUF2953"/>
</dbReference>
<keyword evidence="2" id="KW-1185">Reference proteome</keyword>
<evidence type="ECO:0000313" key="2">
    <source>
        <dbReference type="Proteomes" id="UP000637720"/>
    </source>
</evidence>
<proteinExistence type="predicted"/>
<comment type="caution">
    <text evidence="1">The sequence shown here is derived from an EMBL/GenBank/DDBJ whole genome shotgun (WGS) entry which is preliminary data.</text>
</comment>
<dbReference type="RefSeq" id="WP_188817090.1">
    <property type="nucleotide sequence ID" value="NZ_BMOF01000018.1"/>
</dbReference>
<dbReference type="EMBL" id="BMOF01000018">
    <property type="protein sequence ID" value="GGJ99124.1"/>
    <property type="molecule type" value="Genomic_DNA"/>
</dbReference>
<reference evidence="1" key="2">
    <citation type="submission" date="2020-09" db="EMBL/GenBank/DDBJ databases">
        <authorList>
            <person name="Sun Q."/>
            <person name="Ohkuma M."/>
        </authorList>
    </citation>
    <scope>NUCLEOTIDE SEQUENCE</scope>
    <source>
        <strain evidence="1">JCM 14719</strain>
    </source>
</reference>
<accession>A0A8J3FA15</accession>
<gene>
    <name evidence="1" type="ORF">GCM10007043_11490</name>
</gene>
<name>A0A8J3FA15_9BACI</name>
<dbReference type="Pfam" id="PF11167">
    <property type="entry name" value="DUF2953"/>
    <property type="match status" value="1"/>
</dbReference>
<protein>
    <recommendedName>
        <fullName evidence="3">DUF2953 domain-containing protein</fullName>
    </recommendedName>
</protein>
<evidence type="ECO:0000313" key="1">
    <source>
        <dbReference type="EMBL" id="GGJ99124.1"/>
    </source>
</evidence>
<dbReference type="AlphaFoldDB" id="A0A8J3FA15"/>
<evidence type="ECO:0008006" key="3">
    <source>
        <dbReference type="Google" id="ProtNLM"/>
    </source>
</evidence>
<dbReference type="Proteomes" id="UP000637720">
    <property type="component" value="Unassembled WGS sequence"/>
</dbReference>
<organism evidence="1 2">
    <name type="scientific">Calditerricola satsumensis</name>
    <dbReference type="NCBI Taxonomy" id="373054"/>
    <lineage>
        <taxon>Bacteria</taxon>
        <taxon>Bacillati</taxon>
        <taxon>Bacillota</taxon>
        <taxon>Bacilli</taxon>
        <taxon>Bacillales</taxon>
        <taxon>Bacillaceae</taxon>
        <taxon>Calditerricola</taxon>
    </lineage>
</organism>